<accession>A0A1N7PUY0</accession>
<proteinExistence type="predicted"/>
<dbReference type="NCBIfam" id="TIGR04131">
    <property type="entry name" value="Bac_Flav_CTERM"/>
    <property type="match status" value="1"/>
</dbReference>
<protein>
    <submittedName>
        <fullName evidence="3">Gliding motility-associated C-terminal domain-containing protein</fullName>
    </submittedName>
</protein>
<dbReference type="RefSeq" id="WP_084206244.1">
    <property type="nucleotide sequence ID" value="NZ_AP017422.1"/>
</dbReference>
<name>A0A1N7PUY0_9BACT</name>
<feature type="region of interest" description="Disordered" evidence="1">
    <location>
        <begin position="213"/>
        <end position="233"/>
    </location>
</feature>
<feature type="domain" description="PKD" evidence="2">
    <location>
        <begin position="317"/>
        <end position="381"/>
    </location>
</feature>
<dbReference type="InterPro" id="IPR022409">
    <property type="entry name" value="PKD/Chitinase_dom"/>
</dbReference>
<dbReference type="Gene3D" id="2.60.40.10">
    <property type="entry name" value="Immunoglobulins"/>
    <property type="match status" value="2"/>
</dbReference>
<dbReference type="PROSITE" id="PS50093">
    <property type="entry name" value="PKD"/>
    <property type="match status" value="2"/>
</dbReference>
<evidence type="ECO:0000313" key="3">
    <source>
        <dbReference type="EMBL" id="SIT14360.1"/>
    </source>
</evidence>
<evidence type="ECO:0000313" key="4">
    <source>
        <dbReference type="Proteomes" id="UP000186917"/>
    </source>
</evidence>
<dbReference type="EMBL" id="FTOR01000004">
    <property type="protein sequence ID" value="SIT14360.1"/>
    <property type="molecule type" value="Genomic_DNA"/>
</dbReference>
<dbReference type="Pfam" id="PF18911">
    <property type="entry name" value="PKD_4"/>
    <property type="match status" value="2"/>
</dbReference>
<dbReference type="SMART" id="SM00089">
    <property type="entry name" value="PKD"/>
    <property type="match status" value="3"/>
</dbReference>
<dbReference type="SUPFAM" id="SSF49299">
    <property type="entry name" value="PKD domain"/>
    <property type="match status" value="2"/>
</dbReference>
<dbReference type="CDD" id="cd00146">
    <property type="entry name" value="PKD"/>
    <property type="match status" value="2"/>
</dbReference>
<keyword evidence="4" id="KW-1185">Reference proteome</keyword>
<organism evidence="3 4">
    <name type="scientific">Filimonas lacunae</name>
    <dbReference type="NCBI Taxonomy" id="477680"/>
    <lineage>
        <taxon>Bacteria</taxon>
        <taxon>Pseudomonadati</taxon>
        <taxon>Bacteroidota</taxon>
        <taxon>Chitinophagia</taxon>
        <taxon>Chitinophagales</taxon>
        <taxon>Chitinophagaceae</taxon>
        <taxon>Filimonas</taxon>
    </lineage>
</organism>
<feature type="domain" description="PKD" evidence="2">
    <location>
        <begin position="415"/>
        <end position="469"/>
    </location>
</feature>
<gene>
    <name evidence="3" type="ORF">SAMN05421788_10471</name>
</gene>
<evidence type="ECO:0000256" key="1">
    <source>
        <dbReference type="SAM" id="MobiDB-lite"/>
    </source>
</evidence>
<evidence type="ECO:0000259" key="2">
    <source>
        <dbReference type="PROSITE" id="PS50093"/>
    </source>
</evidence>
<dbReference type="InterPro" id="IPR026341">
    <property type="entry name" value="T9SS_type_B"/>
</dbReference>
<dbReference type="AlphaFoldDB" id="A0A1N7PUY0"/>
<dbReference type="Pfam" id="PF13585">
    <property type="entry name" value="CHU_C"/>
    <property type="match status" value="1"/>
</dbReference>
<sequence length="872" mass="94920">MKKLILLILFSGIATSLLADHLKGGWIQYEYLGPGISSNTSRYQVTVNQYLSCASQQRQIDQVVYLGVFDAVTDAYQYTLNIRHTDSIIAQKVWFSPCISPVPDICYRIDKYTTTIELANNDNGYTLAVQRCCRIQGIVNVFNSSNVGVTYTNTIPGKVNSLPFYDNNSPVFAQKDTAVVCYNSPFTFDFSATDKDGDSLVYSFTDGIIGGSAGNNGGAQPNPPSNPPYASVPYNGSYSGTTPLGNDVTIDKFSGIISGRAPSQTGDYAVAVVVMEYRKGVLIGQTRKEIHITVANCSLSAALLDPEYISCNSFTNSFFNESTNSNITSYLWDFGVPNITTDTSHQANPTYTYADTGVYTIKLTVVAGAGCTDSASAKVRVFPGFVPDFNVNGSCYLNSFLFTDATQTTYGVVDSWSWNFGDNTTQADTSHIRNPSYLYPAPANVNVQLIVTNSKGCKDTTTKAVVISARPPITLPFKDTLICSVDTLPLIAYGTGTFQWTPNYNIINANTNNPLVYPKDTTTYIVTLTDRGCTNTDSIKVNVLDFITVQLPVDTTICQTDSITLRPVSHGLQYTWTPATGLSSTTIKYPKAAPLNNITYFVEARLGKCTANTSTNIIVVPYPTVVATGDTTLCFADLATIHATTTAAHFQWSPTKSMLNTNTLNPIVGPQATTTYYISVTDTLGCPKPVKDSVLITVLPPVKAFAGNDTNVVVGQPVQLHATGGVNYVWSPSTALNSTNSADPVFIYYTGGDTITYTVRVYTAEGCYADDQVTVRVFTTQPEIFVPSGFTPNADGLNDIIKPILAGMKQLKFFRIYNRWGRQMFYTTEEGKGWDGRYDGEPQASGTYVYTAQAVDYTGRTVERKGTIVLIR</sequence>
<dbReference type="InterPro" id="IPR035986">
    <property type="entry name" value="PKD_dom_sf"/>
</dbReference>
<dbReference type="Proteomes" id="UP000186917">
    <property type="component" value="Unassembled WGS sequence"/>
</dbReference>
<dbReference type="InterPro" id="IPR000601">
    <property type="entry name" value="PKD_dom"/>
</dbReference>
<dbReference type="STRING" id="477680.SAMN05421788_10471"/>
<dbReference type="InterPro" id="IPR013783">
    <property type="entry name" value="Ig-like_fold"/>
</dbReference>
<reference evidence="4" key="1">
    <citation type="submission" date="2017-01" db="EMBL/GenBank/DDBJ databases">
        <authorList>
            <person name="Varghese N."/>
            <person name="Submissions S."/>
        </authorList>
    </citation>
    <scope>NUCLEOTIDE SEQUENCE [LARGE SCALE GENOMIC DNA]</scope>
    <source>
        <strain evidence="4">DSM 21054</strain>
    </source>
</reference>
<dbReference type="OrthoDB" id="1490014at2"/>